<gene>
    <name evidence="1" type="ORF">WKI58_21710</name>
</gene>
<organism evidence="1 2">
    <name type="scientific">Streptomyces pratisoli</name>
    <dbReference type="NCBI Taxonomy" id="3139917"/>
    <lineage>
        <taxon>Bacteria</taxon>
        <taxon>Bacillati</taxon>
        <taxon>Actinomycetota</taxon>
        <taxon>Actinomycetes</taxon>
        <taxon>Kitasatosporales</taxon>
        <taxon>Streptomycetaceae</taxon>
        <taxon>Streptomyces</taxon>
    </lineage>
</organism>
<keyword evidence="1" id="KW-0223">Dioxygenase</keyword>
<dbReference type="EMBL" id="JBBKAI010000002">
    <property type="protein sequence ID" value="MEJ8659099.1"/>
    <property type="molecule type" value="Genomic_DNA"/>
</dbReference>
<evidence type="ECO:0000313" key="2">
    <source>
        <dbReference type="Proteomes" id="UP001375539"/>
    </source>
</evidence>
<sequence length="223" mass="23943">MTSGLFPRERAVVAPGAVHVPGWLPAARQRELVEACRDWARGPVPLRHTRLPRGGVMSVQTVCVGWHWQPYRYTRTADDVNGARVAGFPDWLVELGREALAGAYGDDAAGRAAAEAYAPDTALVNFYDGDAKMGMHQDKDERSGAPVVSLSIGDTCVFRFGNTEGRGRPYTDVELGSGDLFVFGGASRFAYHGVPKVYPGTADPALGLTGRLNLTLRETGLPG</sequence>
<name>A0ACC6QLH6_9ACTN</name>
<reference evidence="1" key="1">
    <citation type="submission" date="2024-03" db="EMBL/GenBank/DDBJ databases">
        <title>Novel Streptomyces species of biotechnological and ecological value are a feature of Machair soil.</title>
        <authorList>
            <person name="Prole J.R."/>
            <person name="Goodfellow M."/>
            <person name="Allenby N."/>
            <person name="Ward A.C."/>
        </authorList>
    </citation>
    <scope>NUCLEOTIDE SEQUENCE</scope>
    <source>
        <strain evidence="1">MS1.AVA.4</strain>
    </source>
</reference>
<comment type="caution">
    <text evidence="1">The sequence shown here is derived from an EMBL/GenBank/DDBJ whole genome shotgun (WGS) entry which is preliminary data.</text>
</comment>
<keyword evidence="1" id="KW-0560">Oxidoreductase</keyword>
<dbReference type="Proteomes" id="UP001375539">
    <property type="component" value="Unassembled WGS sequence"/>
</dbReference>
<keyword evidence="2" id="KW-1185">Reference proteome</keyword>
<protein>
    <submittedName>
        <fullName evidence="1">Alpha-ketoglutarate-dependent dioxygenase AlkB</fullName>
    </submittedName>
</protein>
<proteinExistence type="predicted"/>
<accession>A0ACC6QLH6</accession>
<evidence type="ECO:0000313" key="1">
    <source>
        <dbReference type="EMBL" id="MEJ8659099.1"/>
    </source>
</evidence>